<dbReference type="Gene3D" id="6.20.210.20">
    <property type="entry name" value="THAP domain"/>
    <property type="match status" value="1"/>
</dbReference>
<evidence type="ECO:0000256" key="1">
    <source>
        <dbReference type="ARBA" id="ARBA00022723"/>
    </source>
</evidence>
<dbReference type="InterPro" id="IPR026516">
    <property type="entry name" value="THAP1/10"/>
</dbReference>
<dbReference type="PROSITE" id="PS50950">
    <property type="entry name" value="ZF_THAP"/>
    <property type="match status" value="1"/>
</dbReference>
<dbReference type="GeneID" id="107270510"/>
<evidence type="ECO:0000256" key="5">
    <source>
        <dbReference type="PROSITE-ProRule" id="PRU00309"/>
    </source>
</evidence>
<keyword evidence="8" id="KW-1185">Reference proteome</keyword>
<dbReference type="PANTHER" id="PTHR46600:SF11">
    <property type="entry name" value="THAP DOMAIN-CONTAINING PROTEIN 10"/>
    <property type="match status" value="1"/>
</dbReference>
<evidence type="ECO:0000256" key="6">
    <source>
        <dbReference type="SAM" id="MobiDB-lite"/>
    </source>
</evidence>
<sequence length="179" mass="19205">MPPLKKDLSSSRCVVPGCTSVCLQVGSHCFPKDLELSKAWVEAVRNPMLWDIDSSILNKNYHVCKLHFSLKDYIPRTTKARLRKNIVPSLRLSADVDKNVTTSATVVTDEQCAVSSSGTDNVNASDVSAATSANVAAHEQCDKPSAASSASLVEPSTSGPPAKKARTRIVSRVTHPSSR</sequence>
<dbReference type="RefSeq" id="XP_024943903.1">
    <property type="nucleotide sequence ID" value="XM_025088135.1"/>
</dbReference>
<dbReference type="InterPro" id="IPR038441">
    <property type="entry name" value="THAP_Znf_sf"/>
</dbReference>
<evidence type="ECO:0000313" key="9">
    <source>
        <dbReference type="RefSeq" id="XP_024943903.1"/>
    </source>
</evidence>
<name>A0AAJ7RN19_CEPCN</name>
<dbReference type="SMART" id="SM00692">
    <property type="entry name" value="DM3"/>
    <property type="match status" value="1"/>
</dbReference>
<reference evidence="9" key="1">
    <citation type="submission" date="2025-08" db="UniProtKB">
        <authorList>
            <consortium name="RefSeq"/>
        </authorList>
    </citation>
    <scope>IDENTIFICATION</scope>
</reference>
<organism evidence="8 9">
    <name type="scientific">Cephus cinctus</name>
    <name type="common">Wheat stem sawfly</name>
    <dbReference type="NCBI Taxonomy" id="211228"/>
    <lineage>
        <taxon>Eukaryota</taxon>
        <taxon>Metazoa</taxon>
        <taxon>Ecdysozoa</taxon>
        <taxon>Arthropoda</taxon>
        <taxon>Hexapoda</taxon>
        <taxon>Insecta</taxon>
        <taxon>Pterygota</taxon>
        <taxon>Neoptera</taxon>
        <taxon>Endopterygota</taxon>
        <taxon>Hymenoptera</taxon>
        <taxon>Cephoidea</taxon>
        <taxon>Cephidae</taxon>
        <taxon>Cephus</taxon>
    </lineage>
</organism>
<dbReference type="PANTHER" id="PTHR46600">
    <property type="entry name" value="THAP DOMAIN-CONTAINING"/>
    <property type="match status" value="1"/>
</dbReference>
<evidence type="ECO:0000259" key="7">
    <source>
        <dbReference type="PROSITE" id="PS50950"/>
    </source>
</evidence>
<feature type="domain" description="THAP-type" evidence="7">
    <location>
        <begin position="8"/>
        <end position="91"/>
    </location>
</feature>
<gene>
    <name evidence="9" type="primary">LOC107270510</name>
</gene>
<keyword evidence="3" id="KW-0862">Zinc</keyword>
<accession>A0AAJ7RN19</accession>
<keyword evidence="1" id="KW-0479">Metal-binding</keyword>
<keyword evidence="2 5" id="KW-0863">Zinc-finger</keyword>
<dbReference type="SUPFAM" id="SSF57716">
    <property type="entry name" value="Glucocorticoid receptor-like (DNA-binding domain)"/>
    <property type="match status" value="1"/>
</dbReference>
<dbReference type="GO" id="GO:0008270">
    <property type="term" value="F:zinc ion binding"/>
    <property type="evidence" value="ECO:0007669"/>
    <property type="project" value="UniProtKB-KW"/>
</dbReference>
<evidence type="ECO:0000256" key="4">
    <source>
        <dbReference type="ARBA" id="ARBA00023125"/>
    </source>
</evidence>
<dbReference type="Proteomes" id="UP000694920">
    <property type="component" value="Unplaced"/>
</dbReference>
<dbReference type="SMART" id="SM00980">
    <property type="entry name" value="THAP"/>
    <property type="match status" value="1"/>
</dbReference>
<dbReference type="GO" id="GO:0043565">
    <property type="term" value="F:sequence-specific DNA binding"/>
    <property type="evidence" value="ECO:0007669"/>
    <property type="project" value="InterPro"/>
</dbReference>
<evidence type="ECO:0000313" key="8">
    <source>
        <dbReference type="Proteomes" id="UP000694920"/>
    </source>
</evidence>
<evidence type="ECO:0000256" key="3">
    <source>
        <dbReference type="ARBA" id="ARBA00022833"/>
    </source>
</evidence>
<dbReference type="AlphaFoldDB" id="A0AAJ7RN19"/>
<keyword evidence="4 5" id="KW-0238">DNA-binding</keyword>
<protein>
    <submittedName>
        <fullName evidence="9">Uncharacterized protein LOC107270510 isoform X1</fullName>
    </submittedName>
</protein>
<feature type="compositionally biased region" description="Polar residues" evidence="6">
    <location>
        <begin position="146"/>
        <end position="159"/>
    </location>
</feature>
<evidence type="ECO:0000256" key="2">
    <source>
        <dbReference type="ARBA" id="ARBA00022771"/>
    </source>
</evidence>
<dbReference type="InterPro" id="IPR006612">
    <property type="entry name" value="THAP_Znf"/>
</dbReference>
<feature type="region of interest" description="Disordered" evidence="6">
    <location>
        <begin position="135"/>
        <end position="179"/>
    </location>
</feature>
<proteinExistence type="predicted"/>
<dbReference type="Pfam" id="PF05485">
    <property type="entry name" value="THAP"/>
    <property type="match status" value="1"/>
</dbReference>